<evidence type="ECO:0000313" key="2">
    <source>
        <dbReference type="Proteomes" id="UP000006639"/>
    </source>
</evidence>
<dbReference type="EMBL" id="CP002130">
    <property type="protein sequence ID" value="AEI88524.1"/>
    <property type="molecule type" value="Genomic_DNA"/>
</dbReference>
<organism evidence="1 2">
    <name type="scientific">Midichloria mitochondrii (strain IricVA)</name>
    <dbReference type="NCBI Taxonomy" id="696127"/>
    <lineage>
        <taxon>Bacteria</taxon>
        <taxon>Pseudomonadati</taxon>
        <taxon>Pseudomonadota</taxon>
        <taxon>Alphaproteobacteria</taxon>
        <taxon>Rickettsiales</taxon>
        <taxon>Candidatus Midichloriaceae</taxon>
        <taxon>Candidatus Midichloria</taxon>
    </lineage>
</organism>
<gene>
    <name evidence="1" type="ordered locus">midi_00206</name>
</gene>
<sequence length="37" mass="4549">MDLFDPIENLPRNANKKQIYSNRGLEKIKYWLNRIEK</sequence>
<accession>F7XV25</accession>
<evidence type="ECO:0000313" key="1">
    <source>
        <dbReference type="EMBL" id="AEI88524.1"/>
    </source>
</evidence>
<reference evidence="1 2" key="1">
    <citation type="journal article" date="2011" name="Mol. Biol. Evol.">
        <title>Phylogenomic evidence for the presence of a flagellum and cbb3 oxidase in the free-living mitochondrial ancestor.</title>
        <authorList>
            <person name="Sassera D."/>
            <person name="Lo N."/>
            <person name="Epis S."/>
            <person name="D'Auria G."/>
            <person name="Montagna M."/>
            <person name="Comandatore F."/>
            <person name="Horner D."/>
            <person name="Pereto J."/>
            <person name="Luciano A.M."/>
            <person name="Franciosi F."/>
            <person name="Ferri E."/>
            <person name="Crotti E."/>
            <person name="Bazzocchi C."/>
            <person name="Daffonchio D."/>
            <person name="Sacchi L."/>
            <person name="Moya A."/>
            <person name="Latorre A."/>
            <person name="Bandi C."/>
        </authorList>
    </citation>
    <scope>NUCLEOTIDE SEQUENCE [LARGE SCALE GENOMIC DNA]</scope>
    <source>
        <strain evidence="1 2">IricVA</strain>
    </source>
</reference>
<proteinExistence type="predicted"/>
<protein>
    <submittedName>
        <fullName evidence="1">Uncharacterized protein</fullName>
    </submittedName>
</protein>
<dbReference type="Proteomes" id="UP000006639">
    <property type="component" value="Chromosome"/>
</dbReference>
<dbReference type="KEGG" id="mmn:midi_00206"/>
<dbReference type="AlphaFoldDB" id="F7XV25"/>
<name>F7XV25_MIDMI</name>
<keyword evidence="2" id="KW-1185">Reference proteome</keyword>
<dbReference type="HOGENOM" id="CLU_3345983_0_0_5"/>
<dbReference type="STRING" id="696127.midi_00206"/>